<reference evidence="4" key="1">
    <citation type="submission" date="2020-12" db="UniProtKB">
        <authorList>
            <consortium name="WormBaseParasite"/>
        </authorList>
    </citation>
    <scope>IDENTIFICATION</scope>
    <source>
        <strain evidence="4">MHco3</strain>
    </source>
</reference>
<dbReference type="WBParaSite" id="HCON_00092200-00001">
    <property type="protein sequence ID" value="HCON_00092200-00001"/>
    <property type="gene ID" value="HCON_00092200"/>
</dbReference>
<organism evidence="3 4">
    <name type="scientific">Haemonchus contortus</name>
    <name type="common">Barber pole worm</name>
    <dbReference type="NCBI Taxonomy" id="6289"/>
    <lineage>
        <taxon>Eukaryota</taxon>
        <taxon>Metazoa</taxon>
        <taxon>Ecdysozoa</taxon>
        <taxon>Nematoda</taxon>
        <taxon>Chromadorea</taxon>
        <taxon>Rhabditida</taxon>
        <taxon>Rhabditina</taxon>
        <taxon>Rhabditomorpha</taxon>
        <taxon>Strongyloidea</taxon>
        <taxon>Trichostrongylidae</taxon>
        <taxon>Haemonchus</taxon>
    </lineage>
</organism>
<evidence type="ECO:0000256" key="2">
    <source>
        <dbReference type="SAM" id="Phobius"/>
    </source>
</evidence>
<keyword evidence="3" id="KW-1185">Reference proteome</keyword>
<protein>
    <submittedName>
        <fullName evidence="4">Uncharacterized protein</fullName>
    </submittedName>
</protein>
<keyword evidence="2" id="KW-0472">Membrane</keyword>
<dbReference type="Proteomes" id="UP000025227">
    <property type="component" value="Unplaced"/>
</dbReference>
<dbReference type="AlphaFoldDB" id="A0A7I4YG82"/>
<accession>A0A7I4YG82</accession>
<evidence type="ECO:0000313" key="4">
    <source>
        <dbReference type="WBParaSite" id="HCON_00092200-00001"/>
    </source>
</evidence>
<feature type="transmembrane region" description="Helical" evidence="2">
    <location>
        <begin position="6"/>
        <end position="27"/>
    </location>
</feature>
<keyword evidence="2" id="KW-0812">Transmembrane</keyword>
<evidence type="ECO:0000313" key="3">
    <source>
        <dbReference type="Proteomes" id="UP000025227"/>
    </source>
</evidence>
<evidence type="ECO:0000256" key="1">
    <source>
        <dbReference type="SAM" id="MobiDB-lite"/>
    </source>
</evidence>
<sequence length="143" mass="16433">MNNRIRMSSVGFLLISMLVPVINFLCIRKVASSGRRKSPLPTSKKGATPSVTPVPKTRKSISSNEQPKKKRQSTMAKLRGFFDRSPQSSKGAETDLERSPKVRSSLWWSKKKRKMDVEETQKEVEDMMMHKQRCYQLENTQTD</sequence>
<proteinExistence type="predicted"/>
<name>A0A7I4YG82_HAECO</name>
<keyword evidence="2" id="KW-1133">Transmembrane helix</keyword>
<feature type="region of interest" description="Disordered" evidence="1">
    <location>
        <begin position="33"/>
        <end position="104"/>
    </location>
</feature>